<reference evidence="2 3" key="1">
    <citation type="submission" date="2021-03" db="EMBL/GenBank/DDBJ databases">
        <title>Genomic Encyclopedia of Type Strains, Phase IV (KMG-IV): sequencing the most valuable type-strain genomes for metagenomic binning, comparative biology and taxonomic classification.</title>
        <authorList>
            <person name="Goeker M."/>
        </authorList>
    </citation>
    <scope>NUCLEOTIDE SEQUENCE [LARGE SCALE GENOMIC DNA]</scope>
    <source>
        <strain evidence="2 3">DSM 14349</strain>
    </source>
</reference>
<dbReference type="InterPro" id="IPR018540">
    <property type="entry name" value="Spo0E-like"/>
</dbReference>
<dbReference type="InterPro" id="IPR036638">
    <property type="entry name" value="HLH_DNA-bd_sf"/>
</dbReference>
<proteinExistence type="predicted"/>
<dbReference type="InterPro" id="IPR037208">
    <property type="entry name" value="Spo0E-like_sf"/>
</dbReference>
<dbReference type="EMBL" id="JAGGKG010000018">
    <property type="protein sequence ID" value="MBP1906779.1"/>
    <property type="molecule type" value="Genomic_DNA"/>
</dbReference>
<sequence length="54" mass="6463">MEKMMIRKIEELRLELNKLSASKHLADREVIQMSQQLDEALNEYNQLRSQGQFK</sequence>
<dbReference type="Proteomes" id="UP001519272">
    <property type="component" value="Unassembled WGS sequence"/>
</dbReference>
<evidence type="ECO:0000313" key="3">
    <source>
        <dbReference type="Proteomes" id="UP001519272"/>
    </source>
</evidence>
<dbReference type="Gene3D" id="4.10.280.10">
    <property type="entry name" value="Helix-loop-helix DNA-binding domain"/>
    <property type="match status" value="1"/>
</dbReference>
<comment type="caution">
    <text evidence="2">The sequence shown here is derived from an EMBL/GenBank/DDBJ whole genome shotgun (WGS) entry which is preliminary data.</text>
</comment>
<dbReference type="Pfam" id="PF09388">
    <property type="entry name" value="SpoOE-like"/>
    <property type="match status" value="1"/>
</dbReference>
<feature type="coiled-coil region" evidence="1">
    <location>
        <begin position="2"/>
        <end position="50"/>
    </location>
</feature>
<organism evidence="2 3">
    <name type="scientific">Paenibacillus turicensis</name>
    <dbReference type="NCBI Taxonomy" id="160487"/>
    <lineage>
        <taxon>Bacteria</taxon>
        <taxon>Bacillati</taxon>
        <taxon>Bacillota</taxon>
        <taxon>Bacilli</taxon>
        <taxon>Bacillales</taxon>
        <taxon>Paenibacillaceae</taxon>
        <taxon>Paenibacillus</taxon>
    </lineage>
</organism>
<evidence type="ECO:0000313" key="2">
    <source>
        <dbReference type="EMBL" id="MBP1906779.1"/>
    </source>
</evidence>
<keyword evidence="1" id="KW-0175">Coiled coil</keyword>
<evidence type="ECO:0008006" key="4">
    <source>
        <dbReference type="Google" id="ProtNLM"/>
    </source>
</evidence>
<keyword evidence="3" id="KW-1185">Reference proteome</keyword>
<accession>A0ABS4FWE7</accession>
<gene>
    <name evidence="2" type="ORF">J2Z32_003443</name>
</gene>
<evidence type="ECO:0000256" key="1">
    <source>
        <dbReference type="SAM" id="Coils"/>
    </source>
</evidence>
<protein>
    <recommendedName>
        <fullName evidence="4">Aspartyl-phosphate phosphatase Spo0E family protein</fullName>
    </recommendedName>
</protein>
<dbReference type="SUPFAM" id="SSF140500">
    <property type="entry name" value="BAS1536-like"/>
    <property type="match status" value="1"/>
</dbReference>
<name>A0ABS4FWE7_9BACL</name>